<evidence type="ECO:0000313" key="2">
    <source>
        <dbReference type="EMBL" id="KAG0263823.1"/>
    </source>
</evidence>
<sequence length="616" mass="69389">MNRSGNANGLPFHFSTPSPSPRRPGFSTTPSSSSIATLSNINSSINSNNNISNSSSSNSLSNANALPNRRLSPAKFFVLTGLCVLSLLALSHFFSSEQDHVALTDEDPSPAHKDASGDELERELIVRQILQSRKSAYAFEDFTDESLQLRENEHLLPATAILLGWKRTEGLKLIVKYLARYPYIKQIIVWNNNKDIKLSKRDFELAMASDSGADSDSTTGSSSSSPSGSATTGSRARALPELQVYNAAENLHDFAKYMSCSLAKYAHCYFQDDDWLNTHMDALYTNFLTSPNLIHTSTLPLIQMEHRRWTFTNEDYNMHAGFSWMGTGSYLPRAKARRLLEQRANTTLAKDRYKVIDMYFSVWTNQYPYQLVNYLTPLDQKNGWSTDGVNDHWSIVFRNMLDAADRLYSALLANFETAGKDYFEREEEEPLVKDRHTRSPCFNDKCLFMTSLDPFPDPKEVVFKGDLQTIDEQNANFMELDYPTTEFWRTFAYIHAVDNDPLTCWNSFKVPKAGDSFGLRFVKPVALTRLTVVSSKVLTALEGQITVLASDMRGVSWTTCQHTVRYPFTHTMILDFTCPPGHLLPQGLIHQIKVQFDADLEKSLDICGMDAGGMAL</sequence>
<feature type="compositionally biased region" description="Low complexity" evidence="1">
    <location>
        <begin position="23"/>
        <end position="34"/>
    </location>
</feature>
<comment type="caution">
    <text evidence="2">The sequence shown here is derived from an EMBL/GenBank/DDBJ whole genome shotgun (WGS) entry which is preliminary data.</text>
</comment>
<name>A0A9P6QA33_9FUNG</name>
<dbReference type="AlphaFoldDB" id="A0A9P6QA33"/>
<proteinExistence type="predicted"/>
<feature type="region of interest" description="Disordered" evidence="1">
    <location>
        <begin position="210"/>
        <end position="235"/>
    </location>
</feature>
<feature type="compositionally biased region" description="Low complexity" evidence="1">
    <location>
        <begin position="210"/>
        <end position="234"/>
    </location>
</feature>
<feature type="region of interest" description="Disordered" evidence="1">
    <location>
        <begin position="1"/>
        <end position="34"/>
    </location>
</feature>
<dbReference type="OrthoDB" id="1684102at2759"/>
<reference evidence="2" key="1">
    <citation type="journal article" date="2020" name="Fungal Divers.">
        <title>Resolving the Mortierellaceae phylogeny through synthesis of multi-gene phylogenetics and phylogenomics.</title>
        <authorList>
            <person name="Vandepol N."/>
            <person name="Liber J."/>
            <person name="Desiro A."/>
            <person name="Na H."/>
            <person name="Kennedy M."/>
            <person name="Barry K."/>
            <person name="Grigoriev I.V."/>
            <person name="Miller A.N."/>
            <person name="O'Donnell K."/>
            <person name="Stajich J.E."/>
            <person name="Bonito G."/>
        </authorList>
    </citation>
    <scope>NUCLEOTIDE SEQUENCE</scope>
    <source>
        <strain evidence="2">KOD948</strain>
    </source>
</reference>
<dbReference type="EMBL" id="JAAAJA010000064">
    <property type="protein sequence ID" value="KAG0263823.1"/>
    <property type="molecule type" value="Genomic_DNA"/>
</dbReference>
<gene>
    <name evidence="2" type="ORF">BG011_008023</name>
</gene>
<dbReference type="Proteomes" id="UP000726737">
    <property type="component" value="Unassembled WGS sequence"/>
</dbReference>
<keyword evidence="3" id="KW-1185">Reference proteome</keyword>
<evidence type="ECO:0000313" key="3">
    <source>
        <dbReference type="Proteomes" id="UP000726737"/>
    </source>
</evidence>
<accession>A0A9P6QA33</accession>
<organism evidence="2 3">
    <name type="scientific">Mortierella polycephala</name>
    <dbReference type="NCBI Taxonomy" id="41804"/>
    <lineage>
        <taxon>Eukaryota</taxon>
        <taxon>Fungi</taxon>
        <taxon>Fungi incertae sedis</taxon>
        <taxon>Mucoromycota</taxon>
        <taxon>Mortierellomycotina</taxon>
        <taxon>Mortierellomycetes</taxon>
        <taxon>Mortierellales</taxon>
        <taxon>Mortierellaceae</taxon>
        <taxon>Mortierella</taxon>
    </lineage>
</organism>
<evidence type="ECO:0000256" key="1">
    <source>
        <dbReference type="SAM" id="MobiDB-lite"/>
    </source>
</evidence>
<protein>
    <submittedName>
        <fullName evidence="2">Uncharacterized protein</fullName>
    </submittedName>
</protein>